<sequence length="304" mass="31936">MTSPQLQASKLFDVSDRKALVTGGGSGRVSSRAYFEAVLQMLGEMMATALCQGGAHVYIASRKEGQLKAVADRLTKEGPGKCEYIIADVGSKDGCLKLASEVEKRTPVLHILVNNSGTTWGAPFLDFPEKEGWDRILATNVKAIYWLSAHLSPLLGKEATATMPGRIVNITSVAGLSPIAEGTGLSDASMVLHSYNTSKAAANSLTQSLAVSLGPKYITVNAIAPGVYPSKMTAHGLKNDKDNMLAGSQPMGRIGTPEDMAGLLLFLVSRAGSHTNGAIITTDGGALITGRGYTKARQEANSKL</sequence>
<dbReference type="PANTHER" id="PTHR43618:SF8">
    <property type="entry name" value="7ALPHA-HYDROXYSTEROID DEHYDROGENASE"/>
    <property type="match status" value="1"/>
</dbReference>
<dbReference type="Pfam" id="PF13561">
    <property type="entry name" value="adh_short_C2"/>
    <property type="match status" value="1"/>
</dbReference>
<dbReference type="STRING" id="269621.A0A238FC54"/>
<keyword evidence="3" id="KW-0560">Oxidoreductase</keyword>
<dbReference type="OrthoDB" id="1393670at2759"/>
<dbReference type="InterPro" id="IPR052178">
    <property type="entry name" value="Sec_Metab_Biosynth_SDR"/>
</dbReference>
<keyword evidence="2" id="KW-0521">NADP</keyword>
<dbReference type="InterPro" id="IPR002347">
    <property type="entry name" value="SDR_fam"/>
</dbReference>
<dbReference type="GO" id="GO:0016491">
    <property type="term" value="F:oxidoreductase activity"/>
    <property type="evidence" value="ECO:0007669"/>
    <property type="project" value="UniProtKB-KW"/>
</dbReference>
<dbReference type="EMBL" id="FMSP01000003">
    <property type="protein sequence ID" value="SCV68728.1"/>
    <property type="molecule type" value="Genomic_DNA"/>
</dbReference>
<evidence type="ECO:0000256" key="2">
    <source>
        <dbReference type="ARBA" id="ARBA00022857"/>
    </source>
</evidence>
<dbReference type="Gene3D" id="3.40.50.720">
    <property type="entry name" value="NAD(P)-binding Rossmann-like Domain"/>
    <property type="match status" value="1"/>
</dbReference>
<dbReference type="PRINTS" id="PR00081">
    <property type="entry name" value="GDHRDH"/>
</dbReference>
<dbReference type="InterPro" id="IPR036291">
    <property type="entry name" value="NAD(P)-bd_dom_sf"/>
</dbReference>
<protein>
    <submittedName>
        <fullName evidence="4">BQ2448_849 protein</fullName>
    </submittedName>
</protein>
<comment type="similarity">
    <text evidence="1">Belongs to the short-chain dehydrogenases/reductases (SDR) family.</text>
</comment>
<name>A0A238FC54_9BASI</name>
<dbReference type="AlphaFoldDB" id="A0A238FC54"/>
<proteinExistence type="inferred from homology"/>
<evidence type="ECO:0000256" key="3">
    <source>
        <dbReference type="ARBA" id="ARBA00023002"/>
    </source>
</evidence>
<evidence type="ECO:0000313" key="5">
    <source>
        <dbReference type="Proteomes" id="UP000198372"/>
    </source>
</evidence>
<gene>
    <name evidence="4" type="ORF">BQ2448_849</name>
</gene>
<dbReference type="Proteomes" id="UP000198372">
    <property type="component" value="Unassembled WGS sequence"/>
</dbReference>
<accession>A0A238FC54</accession>
<organism evidence="4 5">
    <name type="scientific">Microbotryum intermedium</name>
    <dbReference type="NCBI Taxonomy" id="269621"/>
    <lineage>
        <taxon>Eukaryota</taxon>
        <taxon>Fungi</taxon>
        <taxon>Dikarya</taxon>
        <taxon>Basidiomycota</taxon>
        <taxon>Pucciniomycotina</taxon>
        <taxon>Microbotryomycetes</taxon>
        <taxon>Microbotryales</taxon>
        <taxon>Microbotryaceae</taxon>
        <taxon>Microbotryum</taxon>
    </lineage>
</organism>
<keyword evidence="5" id="KW-1185">Reference proteome</keyword>
<reference evidence="5" key="1">
    <citation type="submission" date="2016-09" db="EMBL/GenBank/DDBJ databases">
        <authorList>
            <person name="Jeantristanb JTB J.-T."/>
            <person name="Ricardo R."/>
        </authorList>
    </citation>
    <scope>NUCLEOTIDE SEQUENCE [LARGE SCALE GENOMIC DNA]</scope>
</reference>
<dbReference type="PANTHER" id="PTHR43618">
    <property type="entry name" value="7-ALPHA-HYDROXYSTEROID DEHYDROGENASE"/>
    <property type="match status" value="1"/>
</dbReference>
<dbReference type="PRINTS" id="PR00080">
    <property type="entry name" value="SDRFAMILY"/>
</dbReference>
<dbReference type="SUPFAM" id="SSF51735">
    <property type="entry name" value="NAD(P)-binding Rossmann-fold domains"/>
    <property type="match status" value="1"/>
</dbReference>
<evidence type="ECO:0000313" key="4">
    <source>
        <dbReference type="EMBL" id="SCV68728.1"/>
    </source>
</evidence>
<evidence type="ECO:0000256" key="1">
    <source>
        <dbReference type="ARBA" id="ARBA00006484"/>
    </source>
</evidence>